<dbReference type="AlphaFoldDB" id="A0A1G1Y5S5"/>
<evidence type="ECO:0000313" key="3">
    <source>
        <dbReference type="Proteomes" id="UP000178432"/>
    </source>
</evidence>
<accession>A0A1G1Y5S5</accession>
<evidence type="ECO:0000259" key="1">
    <source>
        <dbReference type="Pfam" id="PF01965"/>
    </source>
</evidence>
<gene>
    <name evidence="2" type="ORF">A2663_03570</name>
</gene>
<dbReference type="PANTHER" id="PTHR48094">
    <property type="entry name" value="PROTEIN/NUCLEIC ACID DEGLYCASE DJ-1-RELATED"/>
    <property type="match status" value="1"/>
</dbReference>
<dbReference type="EMBL" id="MHIF01000029">
    <property type="protein sequence ID" value="OGY47693.1"/>
    <property type="molecule type" value="Genomic_DNA"/>
</dbReference>
<dbReference type="Pfam" id="PF01965">
    <property type="entry name" value="DJ-1_PfpI"/>
    <property type="match status" value="1"/>
</dbReference>
<dbReference type="InterPro" id="IPR002818">
    <property type="entry name" value="DJ-1/PfpI"/>
</dbReference>
<sequence length="170" mass="18080">MPKKALFIVAQKNFRDEEFLIPKEILEKRGIKTAAAAKAKSPALGKLGAEVMPDLALAEVQAKDFDAVIFVGGTGARDYYDDLEALKIARDFKAAGKILAAICAGPSILANAGVLIGKTATGFPSEEENIKSKGAFYTGMQVEVDGLVVTAKDPSAAREFGEKLAYLLEE</sequence>
<organism evidence="2 3">
    <name type="scientific">Candidatus Buchananbacteria bacterium RIFCSPHIGHO2_01_FULL_46_12</name>
    <dbReference type="NCBI Taxonomy" id="1797536"/>
    <lineage>
        <taxon>Bacteria</taxon>
        <taxon>Candidatus Buchananiibacteriota</taxon>
    </lineage>
</organism>
<dbReference type="PANTHER" id="PTHR48094:SF12">
    <property type="entry name" value="PARKINSON DISEASE PROTEIN 7 HOMOLOG"/>
    <property type="match status" value="1"/>
</dbReference>
<evidence type="ECO:0000313" key="2">
    <source>
        <dbReference type="EMBL" id="OGY47693.1"/>
    </source>
</evidence>
<comment type="caution">
    <text evidence="2">The sequence shown here is derived from an EMBL/GenBank/DDBJ whole genome shotgun (WGS) entry which is preliminary data.</text>
</comment>
<name>A0A1G1Y5S5_9BACT</name>
<dbReference type="Gene3D" id="3.40.50.880">
    <property type="match status" value="1"/>
</dbReference>
<proteinExistence type="predicted"/>
<dbReference type="GO" id="GO:0005737">
    <property type="term" value="C:cytoplasm"/>
    <property type="evidence" value="ECO:0007669"/>
    <property type="project" value="TreeGrafter"/>
</dbReference>
<dbReference type="InterPro" id="IPR029062">
    <property type="entry name" value="Class_I_gatase-like"/>
</dbReference>
<dbReference type="SUPFAM" id="SSF52317">
    <property type="entry name" value="Class I glutamine amidotransferase-like"/>
    <property type="match status" value="1"/>
</dbReference>
<dbReference type="Proteomes" id="UP000178432">
    <property type="component" value="Unassembled WGS sequence"/>
</dbReference>
<protein>
    <recommendedName>
        <fullName evidence="1">DJ-1/PfpI domain-containing protein</fullName>
    </recommendedName>
</protein>
<reference evidence="2 3" key="1">
    <citation type="journal article" date="2016" name="Nat. Commun.">
        <title>Thousands of microbial genomes shed light on interconnected biogeochemical processes in an aquifer system.</title>
        <authorList>
            <person name="Anantharaman K."/>
            <person name="Brown C.T."/>
            <person name="Hug L.A."/>
            <person name="Sharon I."/>
            <person name="Castelle C.J."/>
            <person name="Probst A.J."/>
            <person name="Thomas B.C."/>
            <person name="Singh A."/>
            <person name="Wilkins M.J."/>
            <person name="Karaoz U."/>
            <person name="Brodie E.L."/>
            <person name="Williams K.H."/>
            <person name="Hubbard S.S."/>
            <person name="Banfield J.F."/>
        </authorList>
    </citation>
    <scope>NUCLEOTIDE SEQUENCE [LARGE SCALE GENOMIC DNA]</scope>
</reference>
<dbReference type="InterPro" id="IPR050325">
    <property type="entry name" value="Prot/Nucl_acid_deglycase"/>
</dbReference>
<feature type="domain" description="DJ-1/PfpI" evidence="1">
    <location>
        <begin position="3"/>
        <end position="164"/>
    </location>
</feature>